<dbReference type="Proteomes" id="UP000663981">
    <property type="component" value="Unassembled WGS sequence"/>
</dbReference>
<sequence>MMVEIITEAQKEQFDSEGYLIVKGLFSSEEIEQLKNRFMQIHSEGPIPGYFSPLSEEEAKGDILKMYPRIMHPHKIDSLSMKYLLDVRLFSILTKLLEEEPLAAQSMFYYKPPSAKGQALHQDNFYLKMEPGTCIAAWTAIDPSNEENGGLYVVPNSQHAEIQCPHRADPEKSFTREEVDIPDGLQPIPAILEPGDVLFFNGNVIHGSYPNTSKDKFRRSFICHYAGISTTKAGNFYKPLYKQDGTPVTDIETTESNPCGTEFTQAEIH</sequence>
<keyword evidence="1" id="KW-0560">Oxidoreductase</keyword>
<dbReference type="InterPro" id="IPR008775">
    <property type="entry name" value="Phytyl_CoA_dOase-like"/>
</dbReference>
<evidence type="ECO:0000313" key="2">
    <source>
        <dbReference type="Proteomes" id="UP000663981"/>
    </source>
</evidence>
<evidence type="ECO:0000313" key="1">
    <source>
        <dbReference type="EMBL" id="MBO1515291.1"/>
    </source>
</evidence>
<dbReference type="SUPFAM" id="SSF51197">
    <property type="entry name" value="Clavaminate synthase-like"/>
    <property type="match status" value="1"/>
</dbReference>
<reference evidence="1 2" key="1">
    <citation type="submission" date="2021-03" db="EMBL/GenBank/DDBJ databases">
        <title>Whole genome sequence of Metabacillus bambusae BG109.</title>
        <authorList>
            <person name="Jeong J.W."/>
        </authorList>
    </citation>
    <scope>NUCLEOTIDE SEQUENCE [LARGE SCALE GENOMIC DNA]</scope>
    <source>
        <strain evidence="1 2">BG109</strain>
    </source>
</reference>
<dbReference type="PANTHER" id="PTHR20883:SF48">
    <property type="entry name" value="ECTOINE DIOXYGENASE"/>
    <property type="match status" value="1"/>
</dbReference>
<comment type="caution">
    <text evidence="1">The sequence shown here is derived from an EMBL/GenBank/DDBJ whole genome shotgun (WGS) entry which is preliminary data.</text>
</comment>
<accession>A0ABS3NB61</accession>
<dbReference type="EMBL" id="JAGDEL010000034">
    <property type="protein sequence ID" value="MBO1515291.1"/>
    <property type="molecule type" value="Genomic_DNA"/>
</dbReference>
<dbReference type="Pfam" id="PF05721">
    <property type="entry name" value="PhyH"/>
    <property type="match status" value="1"/>
</dbReference>
<keyword evidence="2" id="KW-1185">Reference proteome</keyword>
<keyword evidence="1" id="KW-0223">Dioxygenase</keyword>
<protein>
    <submittedName>
        <fullName evidence="1">Phytanoyl-CoA dioxygenase family protein</fullName>
    </submittedName>
</protein>
<dbReference type="PANTHER" id="PTHR20883">
    <property type="entry name" value="PHYTANOYL-COA DIOXYGENASE DOMAIN CONTAINING 1"/>
    <property type="match status" value="1"/>
</dbReference>
<proteinExistence type="predicted"/>
<gene>
    <name evidence="1" type="ORF">I7822_27130</name>
</gene>
<dbReference type="GO" id="GO:0051213">
    <property type="term" value="F:dioxygenase activity"/>
    <property type="evidence" value="ECO:0007669"/>
    <property type="project" value="UniProtKB-KW"/>
</dbReference>
<name>A0ABS3NB61_9BACI</name>
<dbReference type="Gene3D" id="2.60.120.620">
    <property type="entry name" value="q2cbj1_9rhob like domain"/>
    <property type="match status" value="1"/>
</dbReference>
<organism evidence="1 2">
    <name type="scientific">Metabacillus bambusae</name>
    <dbReference type="NCBI Taxonomy" id="2795218"/>
    <lineage>
        <taxon>Bacteria</taxon>
        <taxon>Bacillati</taxon>
        <taxon>Bacillota</taxon>
        <taxon>Bacilli</taxon>
        <taxon>Bacillales</taxon>
        <taxon>Bacillaceae</taxon>
        <taxon>Metabacillus</taxon>
    </lineage>
</organism>